<dbReference type="InterPro" id="IPR029058">
    <property type="entry name" value="AB_hydrolase_fold"/>
</dbReference>
<dbReference type="GO" id="GO:0016787">
    <property type="term" value="F:hydrolase activity"/>
    <property type="evidence" value="ECO:0007669"/>
    <property type="project" value="UniProtKB-KW"/>
</dbReference>
<dbReference type="OrthoDB" id="2152029at2759"/>
<name>A0A5N6S7Y8_ASPPS</name>
<evidence type="ECO:0000313" key="3">
    <source>
        <dbReference type="EMBL" id="KAE8130786.1"/>
    </source>
</evidence>
<dbReference type="EMBL" id="ML743697">
    <property type="protein sequence ID" value="KAE8130786.1"/>
    <property type="molecule type" value="Genomic_DNA"/>
</dbReference>
<organism evidence="3 4">
    <name type="scientific">Aspergillus pseudotamarii</name>
    <dbReference type="NCBI Taxonomy" id="132259"/>
    <lineage>
        <taxon>Eukaryota</taxon>
        <taxon>Fungi</taxon>
        <taxon>Dikarya</taxon>
        <taxon>Ascomycota</taxon>
        <taxon>Pezizomycotina</taxon>
        <taxon>Eurotiomycetes</taxon>
        <taxon>Eurotiomycetidae</taxon>
        <taxon>Eurotiales</taxon>
        <taxon>Aspergillaceae</taxon>
        <taxon>Aspergillus</taxon>
        <taxon>Aspergillus subgen. Circumdati</taxon>
    </lineage>
</organism>
<accession>A0A5N6S7Y8</accession>
<keyword evidence="4" id="KW-1185">Reference proteome</keyword>
<evidence type="ECO:0000313" key="4">
    <source>
        <dbReference type="Proteomes" id="UP000325672"/>
    </source>
</evidence>
<reference evidence="3 4" key="1">
    <citation type="submission" date="2019-04" db="EMBL/GenBank/DDBJ databases">
        <title>Friends and foes A comparative genomics study of 23 Aspergillus species from section Flavi.</title>
        <authorList>
            <consortium name="DOE Joint Genome Institute"/>
            <person name="Kjaerbolling I."/>
            <person name="Vesth T."/>
            <person name="Frisvad J.C."/>
            <person name="Nybo J.L."/>
            <person name="Theobald S."/>
            <person name="Kildgaard S."/>
            <person name="Isbrandt T."/>
            <person name="Kuo A."/>
            <person name="Sato A."/>
            <person name="Lyhne E.K."/>
            <person name="Kogle M.E."/>
            <person name="Wiebenga A."/>
            <person name="Kun R.S."/>
            <person name="Lubbers R.J."/>
            <person name="Makela M.R."/>
            <person name="Barry K."/>
            <person name="Chovatia M."/>
            <person name="Clum A."/>
            <person name="Daum C."/>
            <person name="Haridas S."/>
            <person name="He G."/>
            <person name="LaButti K."/>
            <person name="Lipzen A."/>
            <person name="Mondo S."/>
            <person name="Riley R."/>
            <person name="Salamov A."/>
            <person name="Simmons B.A."/>
            <person name="Magnuson J.K."/>
            <person name="Henrissat B."/>
            <person name="Mortensen U.H."/>
            <person name="Larsen T.O."/>
            <person name="Devries R.P."/>
            <person name="Grigoriev I.V."/>
            <person name="Machida M."/>
            <person name="Baker S.E."/>
            <person name="Andersen M.R."/>
        </authorList>
    </citation>
    <scope>NUCLEOTIDE SEQUENCE [LARGE SCALE GENOMIC DNA]</scope>
    <source>
        <strain evidence="3 4">CBS 117625</strain>
    </source>
</reference>
<feature type="domain" description="Alpha/beta hydrolase fold-3" evidence="2">
    <location>
        <begin position="131"/>
        <end position="341"/>
    </location>
</feature>
<dbReference type="Pfam" id="PF07859">
    <property type="entry name" value="Abhydrolase_3"/>
    <property type="match status" value="1"/>
</dbReference>
<dbReference type="RefSeq" id="XP_031906849.1">
    <property type="nucleotide sequence ID" value="XM_032061217.1"/>
</dbReference>
<protein>
    <submittedName>
        <fullName evidence="3">Alpha/Beta hydrolase protein</fullName>
    </submittedName>
</protein>
<dbReference type="SUPFAM" id="SSF53474">
    <property type="entry name" value="alpha/beta-Hydrolases"/>
    <property type="match status" value="1"/>
</dbReference>
<gene>
    <name evidence="3" type="ORF">BDV38DRAFT_289321</name>
</gene>
<keyword evidence="1 3" id="KW-0378">Hydrolase</keyword>
<dbReference type="AlphaFoldDB" id="A0A5N6S7Y8"/>
<dbReference type="Proteomes" id="UP000325672">
    <property type="component" value="Unassembled WGS sequence"/>
</dbReference>
<evidence type="ECO:0000256" key="1">
    <source>
        <dbReference type="ARBA" id="ARBA00022801"/>
    </source>
</evidence>
<dbReference type="PANTHER" id="PTHR48081:SF17">
    <property type="entry name" value="ALPHA_BETA HYDROLASE FOLD-3 DOMAIN-CONTAINING PROTEIN"/>
    <property type="match status" value="1"/>
</dbReference>
<dbReference type="InterPro" id="IPR050300">
    <property type="entry name" value="GDXG_lipolytic_enzyme"/>
</dbReference>
<dbReference type="GeneID" id="43645427"/>
<dbReference type="Gene3D" id="3.40.50.1820">
    <property type="entry name" value="alpha/beta hydrolase"/>
    <property type="match status" value="1"/>
</dbReference>
<dbReference type="PANTHER" id="PTHR48081">
    <property type="entry name" value="AB HYDROLASE SUPERFAMILY PROTEIN C4A8.06C"/>
    <property type="match status" value="1"/>
</dbReference>
<sequence length="371" mass="41395">MPSVHSTLYTAYTLLTLPARLVTWWLYYIPKSNRPNPAWSWKTAVSLQFVILLIRYRTEVRYRTPKLLEPGGDGDRFIVLHPRTTISDPNLKIESAVYKGTLTSVPAVQPMPVGAVWYPTPPVQPPRKLIIHFHPSAYVLFGPRPGDGCGWGPTKFSELSGWPILSIQYRLSLDADKTFPAAVQDGITAYIYALETLKIPPSQIVLSGESAGGNLILAMLRYITTENQAIPLPRCALLWSPWVDMTQKALLNMEKHRNYKSDYIEYNFGSWGVSSYIPPGWSDSNPYLSPLGSEYRLSVPLFIEAGTSEVLYDDIVQFAHNMKEKGTEVELREAPNGVHATFGIADALGMPEVAIDGHARGARFIARSGEE</sequence>
<proteinExistence type="predicted"/>
<evidence type="ECO:0000259" key="2">
    <source>
        <dbReference type="Pfam" id="PF07859"/>
    </source>
</evidence>
<dbReference type="InterPro" id="IPR013094">
    <property type="entry name" value="AB_hydrolase_3"/>
</dbReference>